<proteinExistence type="predicted"/>
<keyword evidence="2" id="KW-1185">Reference proteome</keyword>
<reference evidence="1 2" key="1">
    <citation type="submission" date="2019-07" db="EMBL/GenBank/DDBJ databases">
        <title>R&amp;d 2014.</title>
        <authorList>
            <person name="Klenk H.-P."/>
        </authorList>
    </citation>
    <scope>NUCLEOTIDE SEQUENCE [LARGE SCALE GENOMIC DNA]</scope>
    <source>
        <strain evidence="1 2">DSM 43912</strain>
    </source>
</reference>
<protein>
    <submittedName>
        <fullName evidence="1">Uncharacterized protein</fullName>
    </submittedName>
</protein>
<dbReference type="EMBL" id="VLLP01000001">
    <property type="protein sequence ID" value="TWJ31184.1"/>
    <property type="molecule type" value="Genomic_DNA"/>
</dbReference>
<dbReference type="Proteomes" id="UP000319728">
    <property type="component" value="Unassembled WGS sequence"/>
</dbReference>
<dbReference type="AlphaFoldDB" id="A0A562WP60"/>
<evidence type="ECO:0000313" key="2">
    <source>
        <dbReference type="Proteomes" id="UP000319728"/>
    </source>
</evidence>
<gene>
    <name evidence="1" type="ORF">JD81_04738</name>
</gene>
<comment type="caution">
    <text evidence="1">The sequence shown here is derived from an EMBL/GenBank/DDBJ whole genome shotgun (WGS) entry which is preliminary data.</text>
</comment>
<evidence type="ECO:0000313" key="1">
    <source>
        <dbReference type="EMBL" id="TWJ31184.1"/>
    </source>
</evidence>
<organism evidence="1 2">
    <name type="scientific">Micromonospora sagamiensis</name>
    <dbReference type="NCBI Taxonomy" id="47875"/>
    <lineage>
        <taxon>Bacteria</taxon>
        <taxon>Bacillati</taxon>
        <taxon>Actinomycetota</taxon>
        <taxon>Actinomycetes</taxon>
        <taxon>Micromonosporales</taxon>
        <taxon>Micromonosporaceae</taxon>
        <taxon>Micromonospora</taxon>
    </lineage>
</organism>
<name>A0A562WP60_9ACTN</name>
<sequence length="54" mass="6101">MAALLPTGTYKSTADCTWSDDKDVEKYRLQGSTASYDGEDCLNDVWMVTTWFRG</sequence>
<accession>A0A562WP60</accession>